<evidence type="ECO:0000313" key="2">
    <source>
        <dbReference type="EMBL" id="KAL0437662.1"/>
    </source>
</evidence>
<dbReference type="Pfam" id="PF02992">
    <property type="entry name" value="Transposase_21"/>
    <property type="match status" value="1"/>
</dbReference>
<name>A0AAW2W7W4_SESRA</name>
<reference evidence="2" key="1">
    <citation type="submission" date="2020-06" db="EMBL/GenBank/DDBJ databases">
        <authorList>
            <person name="Li T."/>
            <person name="Hu X."/>
            <person name="Zhang T."/>
            <person name="Song X."/>
            <person name="Zhang H."/>
            <person name="Dai N."/>
            <person name="Sheng W."/>
            <person name="Hou X."/>
            <person name="Wei L."/>
        </authorList>
    </citation>
    <scope>NUCLEOTIDE SEQUENCE</scope>
    <source>
        <strain evidence="2">G02</strain>
        <tissue evidence="2">Leaf</tissue>
    </source>
</reference>
<feature type="compositionally biased region" description="Basic and acidic residues" evidence="1">
    <location>
        <begin position="86"/>
        <end position="108"/>
    </location>
</feature>
<reference evidence="2" key="2">
    <citation type="journal article" date="2024" name="Plant">
        <title>Genomic evolution and insights into agronomic trait innovations of Sesamum species.</title>
        <authorList>
            <person name="Miao H."/>
            <person name="Wang L."/>
            <person name="Qu L."/>
            <person name="Liu H."/>
            <person name="Sun Y."/>
            <person name="Le M."/>
            <person name="Wang Q."/>
            <person name="Wei S."/>
            <person name="Zheng Y."/>
            <person name="Lin W."/>
            <person name="Duan Y."/>
            <person name="Cao H."/>
            <person name="Xiong S."/>
            <person name="Wang X."/>
            <person name="Wei L."/>
            <person name="Li C."/>
            <person name="Ma Q."/>
            <person name="Ju M."/>
            <person name="Zhao R."/>
            <person name="Li G."/>
            <person name="Mu C."/>
            <person name="Tian Q."/>
            <person name="Mei H."/>
            <person name="Zhang T."/>
            <person name="Gao T."/>
            <person name="Zhang H."/>
        </authorList>
    </citation>
    <scope>NUCLEOTIDE SEQUENCE</scope>
    <source>
        <strain evidence="2">G02</strain>
    </source>
</reference>
<proteinExistence type="predicted"/>
<feature type="region of interest" description="Disordered" evidence="1">
    <location>
        <begin position="78"/>
        <end position="108"/>
    </location>
</feature>
<protein>
    <submittedName>
        <fullName evidence="2">Uncharacterized protein</fullName>
    </submittedName>
</protein>
<accession>A0AAW2W7W4</accession>
<gene>
    <name evidence="2" type="ORF">Sradi_0474100</name>
</gene>
<dbReference type="AlphaFoldDB" id="A0AAW2W7W4"/>
<organism evidence="2">
    <name type="scientific">Sesamum radiatum</name>
    <name type="common">Black benniseed</name>
    <dbReference type="NCBI Taxonomy" id="300843"/>
    <lineage>
        <taxon>Eukaryota</taxon>
        <taxon>Viridiplantae</taxon>
        <taxon>Streptophyta</taxon>
        <taxon>Embryophyta</taxon>
        <taxon>Tracheophyta</taxon>
        <taxon>Spermatophyta</taxon>
        <taxon>Magnoliopsida</taxon>
        <taxon>eudicotyledons</taxon>
        <taxon>Gunneridae</taxon>
        <taxon>Pentapetalae</taxon>
        <taxon>asterids</taxon>
        <taxon>lamiids</taxon>
        <taxon>Lamiales</taxon>
        <taxon>Pedaliaceae</taxon>
        <taxon>Sesamum</taxon>
    </lineage>
</organism>
<sequence>MGVLTRDSVKNDIFTMRVVLIWTMNDLPAYGMASGWSTIGVMGCLVSMEDTHAFYLQNGRKARYFDYHKQFLRSDHPYHRNKKAFTKNESREEGCTSKIDGRTDPRLG</sequence>
<dbReference type="EMBL" id="JACGWJ010000002">
    <property type="protein sequence ID" value="KAL0437662.1"/>
    <property type="molecule type" value="Genomic_DNA"/>
</dbReference>
<dbReference type="InterPro" id="IPR004242">
    <property type="entry name" value="Transposase_21"/>
</dbReference>
<evidence type="ECO:0000256" key="1">
    <source>
        <dbReference type="SAM" id="MobiDB-lite"/>
    </source>
</evidence>
<comment type="caution">
    <text evidence="2">The sequence shown here is derived from an EMBL/GenBank/DDBJ whole genome shotgun (WGS) entry which is preliminary data.</text>
</comment>
<dbReference type="PANTHER" id="PTHR10775">
    <property type="entry name" value="OS08G0208400 PROTEIN"/>
    <property type="match status" value="1"/>
</dbReference>
<dbReference type="PANTHER" id="PTHR10775:SF185">
    <property type="entry name" value="OS08G0208400 PROTEIN"/>
    <property type="match status" value="1"/>
</dbReference>